<comment type="caution">
    <text evidence="5">The sequence shown here is derived from an EMBL/GenBank/DDBJ whole genome shotgun (WGS) entry which is preliminary data.</text>
</comment>
<accession>A0ABW7GA67</accession>
<dbReference type="Pfam" id="PF10620">
    <property type="entry name" value="MdcG"/>
    <property type="match status" value="1"/>
</dbReference>
<sequence>MVVALHRHQIAWLSASGWAHLLAGDWDAQARDCLSHWAAHQLPLVVTRQPEVGDAIALGLGLSLGLCAPQRWGRRRLPLRVARADVLRFDEFPPLGQLVTQLPPAARAPARQLGVALLACGATARVYGSHGWQHLTGLSHVREGSDLDVWVGVAGAAQADAVAAALHAFEAPGCRLDGELVFDGDAAVAWREWLAWRSGRVASLLVKRLHGASLLTSLEALA</sequence>
<organism evidence="5 6">
    <name type="scientific">Pelomonas nitida</name>
    <dbReference type="NCBI Taxonomy" id="3299027"/>
    <lineage>
        <taxon>Bacteria</taxon>
        <taxon>Pseudomonadati</taxon>
        <taxon>Pseudomonadota</taxon>
        <taxon>Betaproteobacteria</taxon>
        <taxon>Burkholderiales</taxon>
        <taxon>Sphaerotilaceae</taxon>
        <taxon>Roseateles</taxon>
    </lineage>
</organism>
<dbReference type="RefSeq" id="WP_394490032.1">
    <property type="nucleotide sequence ID" value="NZ_JBIGIA010000015.1"/>
</dbReference>
<name>A0ABW7GA67_9BURK</name>
<dbReference type="InterPro" id="IPR048903">
    <property type="entry name" value="MdcG_N"/>
</dbReference>
<reference evidence="5 6" key="1">
    <citation type="submission" date="2024-09" db="EMBL/GenBank/DDBJ databases">
        <title>Novel species of the genus Pelomonas and Roseateles isolated from streams.</title>
        <authorList>
            <person name="Lu H."/>
        </authorList>
    </citation>
    <scope>NUCLEOTIDE SEQUENCE [LARGE SCALE GENOMIC DNA]</scope>
    <source>
        <strain evidence="5 6">BYS96W</strain>
    </source>
</reference>
<evidence type="ECO:0000313" key="6">
    <source>
        <dbReference type="Proteomes" id="UP001606305"/>
    </source>
</evidence>
<keyword evidence="6" id="KW-1185">Reference proteome</keyword>
<protein>
    <submittedName>
        <fullName evidence="5">Malonate decarboxylase holo-[acyl-carrier-protein] synthase</fullName>
        <ecNumber evidence="5">2.7.7.66</ecNumber>
    </submittedName>
</protein>
<evidence type="ECO:0000259" key="4">
    <source>
        <dbReference type="Pfam" id="PF20866"/>
    </source>
</evidence>
<dbReference type="NCBIfam" id="TIGR03135">
    <property type="entry name" value="malonate_mdcG"/>
    <property type="match status" value="1"/>
</dbReference>
<dbReference type="EMBL" id="JBIGIA010000015">
    <property type="protein sequence ID" value="MFG6458747.1"/>
    <property type="molecule type" value="Genomic_DNA"/>
</dbReference>
<gene>
    <name evidence="5" type="primary">mdcG</name>
    <name evidence="5" type="ORF">ACG00X_18065</name>
</gene>
<dbReference type="Proteomes" id="UP001606305">
    <property type="component" value="Unassembled WGS sequence"/>
</dbReference>
<dbReference type="InterPro" id="IPR017557">
    <property type="entry name" value="Holo-ACP_synthase"/>
</dbReference>
<evidence type="ECO:0000256" key="2">
    <source>
        <dbReference type="ARBA" id="ARBA00022695"/>
    </source>
</evidence>
<keyword evidence="2 5" id="KW-0548">Nucleotidyltransferase</keyword>
<keyword evidence="1 5" id="KW-0808">Transferase</keyword>
<evidence type="ECO:0000259" key="3">
    <source>
        <dbReference type="Pfam" id="PF10620"/>
    </source>
</evidence>
<feature type="domain" description="Phosphoribosyl-dephospho-CoA transferase MdcG N-terminal" evidence="4">
    <location>
        <begin position="6"/>
        <end position="90"/>
    </location>
</feature>
<dbReference type="Pfam" id="PF20866">
    <property type="entry name" value="MdcG_N"/>
    <property type="match status" value="1"/>
</dbReference>
<dbReference type="EC" id="2.7.7.66" evidence="5"/>
<dbReference type="GO" id="GO:0016779">
    <property type="term" value="F:nucleotidyltransferase activity"/>
    <property type="evidence" value="ECO:0007669"/>
    <property type="project" value="UniProtKB-KW"/>
</dbReference>
<feature type="domain" description="Phosphoribosyl-dephospho-CoA transferase MdcG C-terminal" evidence="3">
    <location>
        <begin position="97"/>
        <end position="216"/>
    </location>
</feature>
<proteinExistence type="predicted"/>
<evidence type="ECO:0000313" key="5">
    <source>
        <dbReference type="EMBL" id="MFG6458747.1"/>
    </source>
</evidence>
<dbReference type="InterPro" id="IPR049180">
    <property type="entry name" value="MdcG_C"/>
</dbReference>
<evidence type="ECO:0000256" key="1">
    <source>
        <dbReference type="ARBA" id="ARBA00022679"/>
    </source>
</evidence>